<organism evidence="13 14">
    <name type="scientific">Temnothorax longispinosus</name>
    <dbReference type="NCBI Taxonomy" id="300112"/>
    <lineage>
        <taxon>Eukaryota</taxon>
        <taxon>Metazoa</taxon>
        <taxon>Ecdysozoa</taxon>
        <taxon>Arthropoda</taxon>
        <taxon>Hexapoda</taxon>
        <taxon>Insecta</taxon>
        <taxon>Pterygota</taxon>
        <taxon>Neoptera</taxon>
        <taxon>Endopterygota</taxon>
        <taxon>Hymenoptera</taxon>
        <taxon>Apocrita</taxon>
        <taxon>Aculeata</taxon>
        <taxon>Formicoidea</taxon>
        <taxon>Formicidae</taxon>
        <taxon>Myrmicinae</taxon>
        <taxon>Temnothorax</taxon>
    </lineage>
</organism>
<dbReference type="GO" id="GO:0016020">
    <property type="term" value="C:membrane"/>
    <property type="evidence" value="ECO:0007669"/>
    <property type="project" value="UniProtKB-SubCell"/>
</dbReference>
<evidence type="ECO:0000256" key="10">
    <source>
        <dbReference type="SAM" id="MobiDB-lite"/>
    </source>
</evidence>
<comment type="subcellular location">
    <subcellularLocation>
        <location evidence="2">Cytoplasm</location>
    </subcellularLocation>
    <subcellularLocation>
        <location evidence="1">Membrane</location>
        <topology evidence="1">Multi-pass membrane protein</topology>
    </subcellularLocation>
</comment>
<evidence type="ECO:0000256" key="8">
    <source>
        <dbReference type="ARBA" id="ARBA00023136"/>
    </source>
</evidence>
<dbReference type="InterPro" id="IPR015943">
    <property type="entry name" value="WD40/YVTN_repeat-like_dom_sf"/>
</dbReference>
<evidence type="ECO:0000256" key="9">
    <source>
        <dbReference type="PROSITE-ProRule" id="PRU00581"/>
    </source>
</evidence>
<dbReference type="STRING" id="300112.A0A4S2L5C2"/>
<comment type="caution">
    <text evidence="13">The sequence shown here is derived from an EMBL/GenBank/DDBJ whole genome shotgun (WGS) entry which is preliminary data.</text>
</comment>
<keyword evidence="14" id="KW-1185">Reference proteome</keyword>
<dbReference type="InterPro" id="IPR050687">
    <property type="entry name" value="Dynein_IC"/>
</dbReference>
<dbReference type="AlphaFoldDB" id="A0A4S2L5C2"/>
<dbReference type="GO" id="GO:0036156">
    <property type="term" value="C:inner dynein arm"/>
    <property type="evidence" value="ECO:0007669"/>
    <property type="project" value="TreeGrafter"/>
</dbReference>
<feature type="transmembrane region" description="Helical" evidence="11">
    <location>
        <begin position="1105"/>
        <end position="1126"/>
    </location>
</feature>
<dbReference type="GO" id="GO:0045503">
    <property type="term" value="F:dynein light chain binding"/>
    <property type="evidence" value="ECO:0007669"/>
    <property type="project" value="TreeGrafter"/>
</dbReference>
<proteinExistence type="predicted"/>
<sequence>MGAVAYQAVQQNDNKQNAIAWPLLPPCARAVVNTHNRCPAIGSLPRYRFGSVLHFAPPGVYSPSPFTPGQDGTSELRYEVRACTRARVVNPERADRRNMMSETVVTMDGSSNNASNNPRQVPTVKTEPGQPNPLAGVRLNVSYFKTIPGILKLVQLRELGCSVGEHVFLEYPWAYVSREAVLRLANVAGSSLEPYRDRIETYGGDTFLVGYSSTELIARDFVICLTEDARLAITKRNANISKEIRNEVTRKIRKTGGSWKSFGSEAELDEGLIRSTREFFEVEVCLPIKSLRLNRKLCDGSSERSWDSYVELIPCEKFENIERKCISKMIQTHFEPREIEVQTYPGYPKNAWTQYLYEDALQLQADNAESEGEEKEPEEKESTEEKSEKESEEKKTEGSKEVSEIDAEQKPAEKSALELFLEDRAREMIEAVCYNTVVNVHVDDIETLAQREFEITRPRDEITCAERLSLVDLRFTAGKVISDASWHPGLVGYVAVSYVAAPSRETGRSLIVERGVASSRPEPTVLLWSLADSLRPRLSLWCHQEIYCVSFCPMNSDFVIGGSASGQVVVWNIHGQIEDRDVAEDINLDFWSRDTVSITSASAVSERDHSHELPIRRVQWLPDNYRIEPSGKLTKLSTSSSCQFLTISEDGIVAIWDLLRYSVTSQLKPCDREDLNGIFRPTYRLNVRPSDNPSFTPLHLCLPSVNAFQEGDRRRNELDSTDVDCTRRLWIGTAQGHFACCTWEGQVFDVETSGLEECKLLKCTSAHDGPVVAILRSPHLSDVLLTMGGRVFAIWKDDYLDLPLFLRKSDCAYTACCWGNRPGTFLMGNSLGDLEVWDIKRRANEPILAQTISRKPITFLSLQESRKHGSKLIGAGDCNSAFRIFEEPTEFEDDILERMDWFEEYIWREVRRKKMFSSWQKDFLQNDATVIARRQAREDEEHRLKLEATRLKLHRDHEERLRLEAEEVARRVPKSKDTLWKLRQQKRMKKVLLEKKKFLSRELEEKRLPLVRLAEERNLKMMKAKNEAVLQDKHFDNFVSLKFPEYYDLIEKDEISEERPETIKDDEMIDVFLQEFYKIRDEARKGLGIICMACASPAYISATHWFLFVAVMSFISTLIWSAIYFLSLREVLKVPINWILTELLNTSIKAVLYMIAFIVQLSASSAFIRTSSANIAAGVFGIFNTIAYAAGAYFLYVEWKSTNTQ</sequence>
<keyword evidence="6" id="KW-0677">Repeat</keyword>
<keyword evidence="5 9" id="KW-0812">Transmembrane</keyword>
<evidence type="ECO:0000313" key="13">
    <source>
        <dbReference type="EMBL" id="TGZ57921.1"/>
    </source>
</evidence>
<dbReference type="PROSITE" id="PS51225">
    <property type="entry name" value="MARVEL"/>
    <property type="match status" value="1"/>
</dbReference>
<dbReference type="GO" id="GO:0045504">
    <property type="term" value="F:dynein heavy chain binding"/>
    <property type="evidence" value="ECO:0007669"/>
    <property type="project" value="TreeGrafter"/>
</dbReference>
<evidence type="ECO:0000256" key="7">
    <source>
        <dbReference type="ARBA" id="ARBA00022989"/>
    </source>
</evidence>
<evidence type="ECO:0000259" key="12">
    <source>
        <dbReference type="PROSITE" id="PS51225"/>
    </source>
</evidence>
<dbReference type="GO" id="GO:0036159">
    <property type="term" value="P:inner dynein arm assembly"/>
    <property type="evidence" value="ECO:0007669"/>
    <property type="project" value="TreeGrafter"/>
</dbReference>
<evidence type="ECO:0000256" key="5">
    <source>
        <dbReference type="ARBA" id="ARBA00022692"/>
    </source>
</evidence>
<dbReference type="PANTHER" id="PTHR12442">
    <property type="entry name" value="DYNEIN INTERMEDIATE CHAIN"/>
    <property type="match status" value="1"/>
</dbReference>
<dbReference type="Proteomes" id="UP000310200">
    <property type="component" value="Unassembled WGS sequence"/>
</dbReference>
<dbReference type="InterPro" id="IPR008253">
    <property type="entry name" value="Marvel"/>
</dbReference>
<evidence type="ECO:0000256" key="2">
    <source>
        <dbReference type="ARBA" id="ARBA00004496"/>
    </source>
</evidence>
<evidence type="ECO:0000256" key="3">
    <source>
        <dbReference type="ARBA" id="ARBA00022490"/>
    </source>
</evidence>
<dbReference type="GO" id="GO:0060294">
    <property type="term" value="P:cilium movement involved in cell motility"/>
    <property type="evidence" value="ECO:0007669"/>
    <property type="project" value="TreeGrafter"/>
</dbReference>
<keyword evidence="4" id="KW-0853">WD repeat</keyword>
<dbReference type="PANTHER" id="PTHR12442:SF5">
    <property type="entry name" value="DYNEIN AXONEMAL INTERMEDIATE CHAIN 3"/>
    <property type="match status" value="1"/>
</dbReference>
<evidence type="ECO:0000256" key="11">
    <source>
        <dbReference type="SAM" id="Phobius"/>
    </source>
</evidence>
<gene>
    <name evidence="13" type="ORF">DBV15_07567</name>
</gene>
<feature type="region of interest" description="Disordered" evidence="10">
    <location>
        <begin position="107"/>
        <end position="132"/>
    </location>
</feature>
<keyword evidence="3" id="KW-0963">Cytoplasm</keyword>
<feature type="region of interest" description="Disordered" evidence="10">
    <location>
        <begin position="366"/>
        <end position="409"/>
    </location>
</feature>
<evidence type="ECO:0000256" key="6">
    <source>
        <dbReference type="ARBA" id="ARBA00022737"/>
    </source>
</evidence>
<dbReference type="InterPro" id="IPR001680">
    <property type="entry name" value="WD40_rpt"/>
</dbReference>
<name>A0A4S2L5C2_9HYME</name>
<dbReference type="EMBL" id="QBLH01000104">
    <property type="protein sequence ID" value="TGZ57921.1"/>
    <property type="molecule type" value="Genomic_DNA"/>
</dbReference>
<feature type="compositionally biased region" description="Basic and acidic residues" evidence="10">
    <location>
        <begin position="377"/>
        <end position="409"/>
    </location>
</feature>
<evidence type="ECO:0000256" key="1">
    <source>
        <dbReference type="ARBA" id="ARBA00004141"/>
    </source>
</evidence>
<evidence type="ECO:0000256" key="4">
    <source>
        <dbReference type="ARBA" id="ARBA00022574"/>
    </source>
</evidence>
<dbReference type="SUPFAM" id="SSF50978">
    <property type="entry name" value="WD40 repeat-like"/>
    <property type="match status" value="1"/>
</dbReference>
<protein>
    <submittedName>
        <fullName evidence="13">WD repeat-containing protein 63</fullName>
    </submittedName>
</protein>
<evidence type="ECO:0000313" key="14">
    <source>
        <dbReference type="Proteomes" id="UP000310200"/>
    </source>
</evidence>
<dbReference type="Pfam" id="PF01284">
    <property type="entry name" value="MARVEL"/>
    <property type="match status" value="1"/>
</dbReference>
<dbReference type="Gene3D" id="2.130.10.10">
    <property type="entry name" value="YVTN repeat-like/Quinoprotein amine dehydrogenase"/>
    <property type="match status" value="1"/>
</dbReference>
<feature type="transmembrane region" description="Helical" evidence="11">
    <location>
        <begin position="1147"/>
        <end position="1168"/>
    </location>
</feature>
<feature type="domain" description="MARVEL" evidence="12">
    <location>
        <begin position="1072"/>
        <end position="1200"/>
    </location>
</feature>
<dbReference type="SMART" id="SM00320">
    <property type="entry name" value="WD40"/>
    <property type="match status" value="3"/>
</dbReference>
<feature type="compositionally biased region" description="Polar residues" evidence="10">
    <location>
        <begin position="107"/>
        <end position="120"/>
    </location>
</feature>
<keyword evidence="7 11" id="KW-1133">Transmembrane helix</keyword>
<accession>A0A4S2L5C2</accession>
<feature type="transmembrane region" description="Helical" evidence="11">
    <location>
        <begin position="1174"/>
        <end position="1196"/>
    </location>
</feature>
<dbReference type="InterPro" id="IPR036322">
    <property type="entry name" value="WD40_repeat_dom_sf"/>
</dbReference>
<keyword evidence="8 9" id="KW-0472">Membrane</keyword>
<reference evidence="13 14" key="1">
    <citation type="journal article" date="2019" name="Philos. Trans. R. Soc. Lond., B, Biol. Sci.">
        <title>Ant behaviour and brain gene expression of defending hosts depend on the ecological success of the intruding social parasite.</title>
        <authorList>
            <person name="Kaur R."/>
            <person name="Stoldt M."/>
            <person name="Jongepier E."/>
            <person name="Feldmeyer B."/>
            <person name="Menzel F."/>
            <person name="Bornberg-Bauer E."/>
            <person name="Foitzik S."/>
        </authorList>
    </citation>
    <scope>NUCLEOTIDE SEQUENCE [LARGE SCALE GENOMIC DNA]</scope>
    <source>
        <tissue evidence="13">Whole body</tissue>
    </source>
</reference>